<name>A0A158HFG6_9BURK</name>
<evidence type="ECO:0000313" key="2">
    <source>
        <dbReference type="Proteomes" id="UP000055019"/>
    </source>
</evidence>
<proteinExistence type="predicted"/>
<comment type="caution">
    <text evidence="1">The sequence shown here is derived from an EMBL/GenBank/DDBJ whole genome shotgun (WGS) entry which is preliminary data.</text>
</comment>
<protein>
    <submittedName>
        <fullName evidence="1">Uncharacterized protein</fullName>
    </submittedName>
</protein>
<reference evidence="1" key="1">
    <citation type="submission" date="2016-01" db="EMBL/GenBank/DDBJ databases">
        <authorList>
            <person name="Peeters C."/>
        </authorList>
    </citation>
    <scope>NUCLEOTIDE SEQUENCE [LARGE SCALE GENOMIC DNA]</scope>
    <source>
        <strain evidence="1">LMG 29317</strain>
    </source>
</reference>
<gene>
    <name evidence="1" type="ORF">AWB74_01724</name>
</gene>
<accession>A0A158HFG6</accession>
<dbReference type="Proteomes" id="UP000055019">
    <property type="component" value="Unassembled WGS sequence"/>
</dbReference>
<sequence length="190" mass="21002">MSGTTDWEWKLREAAERVRARYDHIGRKTGAPFLAIVYPPDAERSVLREWRTLASTLQPEYSVRTVDVLEVTSRVVDQFGARTLVDSMSDPMPGSDPTSELGSMWTNAVATVVRDAAVPTGPGRPIAVIERLAALYPASGPRAVMQTLWDSNNVALEGPVILLIPGVLVEARVYRFVGQVEEFMYRGDII</sequence>
<organism evidence="1 2">
    <name type="scientific">Caballeronia arvi</name>
    <dbReference type="NCBI Taxonomy" id="1777135"/>
    <lineage>
        <taxon>Bacteria</taxon>
        <taxon>Pseudomonadati</taxon>
        <taxon>Pseudomonadota</taxon>
        <taxon>Betaproteobacteria</taxon>
        <taxon>Burkholderiales</taxon>
        <taxon>Burkholderiaceae</taxon>
        <taxon>Caballeronia</taxon>
    </lineage>
</organism>
<evidence type="ECO:0000313" key="1">
    <source>
        <dbReference type="EMBL" id="SAL42390.1"/>
    </source>
</evidence>
<keyword evidence="2" id="KW-1185">Reference proteome</keyword>
<dbReference type="RefSeq" id="WP_061146344.1">
    <property type="nucleotide sequence ID" value="NZ_FCOM02000005.1"/>
</dbReference>
<dbReference type="EMBL" id="FCOM02000005">
    <property type="protein sequence ID" value="SAL42390.1"/>
    <property type="molecule type" value="Genomic_DNA"/>
</dbReference>
<dbReference type="AlphaFoldDB" id="A0A158HFG6"/>